<dbReference type="Pfam" id="PF07583">
    <property type="entry name" value="PSCyt2"/>
    <property type="match status" value="1"/>
</dbReference>
<dbReference type="SUPFAM" id="SSF46626">
    <property type="entry name" value="Cytochrome c"/>
    <property type="match status" value="1"/>
</dbReference>
<evidence type="ECO:0000313" key="5">
    <source>
        <dbReference type="EMBL" id="QDU27287.1"/>
    </source>
</evidence>
<dbReference type="GO" id="GO:0020037">
    <property type="term" value="F:heme binding"/>
    <property type="evidence" value="ECO:0007669"/>
    <property type="project" value="InterPro"/>
</dbReference>
<evidence type="ECO:0000313" key="6">
    <source>
        <dbReference type="Proteomes" id="UP000315017"/>
    </source>
</evidence>
<dbReference type="RefSeq" id="WP_145088139.1">
    <property type="nucleotide sequence ID" value="NZ_CP036274.1"/>
</dbReference>
<feature type="domain" description="Cytochrome C Planctomycete-type" evidence="4">
    <location>
        <begin position="44"/>
        <end position="99"/>
    </location>
</feature>
<dbReference type="KEGG" id="aagg:ETAA8_23740"/>
<evidence type="ECO:0000256" key="1">
    <source>
        <dbReference type="SAM" id="SignalP"/>
    </source>
</evidence>
<proteinExistence type="predicted"/>
<dbReference type="PROSITE" id="PS51257">
    <property type="entry name" value="PROKAR_LIPOPROTEIN"/>
    <property type="match status" value="1"/>
</dbReference>
<evidence type="ECO:0000259" key="4">
    <source>
        <dbReference type="Pfam" id="PF07635"/>
    </source>
</evidence>
<dbReference type="PANTHER" id="PTHR35889:SF3">
    <property type="entry name" value="F-BOX DOMAIN-CONTAINING PROTEIN"/>
    <property type="match status" value="1"/>
</dbReference>
<sequence precursor="true">MPTHRKCLAILFALAACCVAHVAIGAEPSLTFERDVRPILKKHCFQCHGEEEELQGKLDLRLVRLMTTGGESGPAFTSGKGADSLLIQRIEQGEMPPEGKKVTAAELAILRQWIDEGAKTARPEPAQLSEITDEERAFWSFQPIRDTALPSVTNAAIAQSPIDLFLLKELENKNLSFSPVADKAVLARRAWFTLLGLPPTAADIEAFVNDPAPDAWERLLDGLLASPHYGERWARHWLDVAGYADSDGFSEKDFERRYAYKYRDYVISSINVDKPWKDFIVEQLAGDELHKPPYASLTPQEAQQLIATGFLRMGPDGTGDTALDQVVARNAVLDDTIKIVSTSLLGLTVGCAQCHNHRYDPIPQTDYYQIRAIFEPAYDVKAWKTPGARQISLLTAAERQRVKDLDAAISHFNQERAAEVDKLVASAIQKKLDELQEEERALARAALDTPVKSRTDEQKKLLARHPSLNVNVKNLAQFEKAPLDAINKKYADETAKLNKKKPTENEAAVLTEVPGKVPATHVFFRGDVHSPRAQVQPAELTVLLRDEVSPLAKIPVDDPKVATTGRRLAYAKWLASGEHPLVARVLVNRFWLHQFGRGIVATPGDFGLLGARPTHAELLDWLATRFTRDGWELKRLQRLVLSSTAFQQSSVRTDELDAVDPDNQLLGRMHLRRLESETVRDAMLKVSGRLTTKLHGKPVPVTPDEIGQVIVGVDTRDGAGRFTGRAVPLGEEEFRRSLYVQVRRSLPLSMLETFDSPLLTPNCEVRNQSTAAPQSLLMMNNRFVLNQASYLAKKIQADAKGDLSAQIDAAWQAIYAVRPDSEQLTMAREFLVAQAAEFEQAVKPAADDQAKEPPSAEVRALANLCQALLGSNAFLYVD</sequence>
<feature type="signal peptide" evidence="1">
    <location>
        <begin position="1"/>
        <end position="22"/>
    </location>
</feature>
<evidence type="ECO:0000259" key="3">
    <source>
        <dbReference type="Pfam" id="PF07587"/>
    </source>
</evidence>
<dbReference type="Pfam" id="PF07587">
    <property type="entry name" value="PSD1"/>
    <property type="match status" value="1"/>
</dbReference>
<feature type="domain" description="DUF1549" evidence="2">
    <location>
        <begin position="161"/>
        <end position="376"/>
    </location>
</feature>
<gene>
    <name evidence="5" type="ORF">ETAA8_23740</name>
</gene>
<dbReference type="GO" id="GO:0009055">
    <property type="term" value="F:electron transfer activity"/>
    <property type="evidence" value="ECO:0007669"/>
    <property type="project" value="InterPro"/>
</dbReference>
<dbReference type="InterPro" id="IPR036909">
    <property type="entry name" value="Cyt_c-like_dom_sf"/>
</dbReference>
<dbReference type="InterPro" id="IPR022655">
    <property type="entry name" value="DUF1553"/>
</dbReference>
<feature type="chain" id="PRO_5021786976" evidence="1">
    <location>
        <begin position="23"/>
        <end position="878"/>
    </location>
</feature>
<reference evidence="5 6" key="1">
    <citation type="submission" date="2019-02" db="EMBL/GenBank/DDBJ databases">
        <title>Deep-cultivation of Planctomycetes and their phenomic and genomic characterization uncovers novel biology.</title>
        <authorList>
            <person name="Wiegand S."/>
            <person name="Jogler M."/>
            <person name="Boedeker C."/>
            <person name="Pinto D."/>
            <person name="Vollmers J."/>
            <person name="Rivas-Marin E."/>
            <person name="Kohn T."/>
            <person name="Peeters S.H."/>
            <person name="Heuer A."/>
            <person name="Rast P."/>
            <person name="Oberbeckmann S."/>
            <person name="Bunk B."/>
            <person name="Jeske O."/>
            <person name="Meyerdierks A."/>
            <person name="Storesund J.E."/>
            <person name="Kallscheuer N."/>
            <person name="Luecker S."/>
            <person name="Lage O.M."/>
            <person name="Pohl T."/>
            <person name="Merkel B.J."/>
            <person name="Hornburger P."/>
            <person name="Mueller R.-W."/>
            <person name="Bruemmer F."/>
            <person name="Labrenz M."/>
            <person name="Spormann A.M."/>
            <person name="Op den Camp H."/>
            <person name="Overmann J."/>
            <person name="Amann R."/>
            <person name="Jetten M.S.M."/>
            <person name="Mascher T."/>
            <person name="Medema M.H."/>
            <person name="Devos D.P."/>
            <person name="Kaster A.-K."/>
            <person name="Ovreas L."/>
            <person name="Rohde M."/>
            <person name="Galperin M.Y."/>
            <person name="Jogler C."/>
        </authorList>
    </citation>
    <scope>NUCLEOTIDE SEQUENCE [LARGE SCALE GENOMIC DNA]</scope>
    <source>
        <strain evidence="5 6">ETA_A8</strain>
    </source>
</reference>
<dbReference type="InterPro" id="IPR011429">
    <property type="entry name" value="Cyt_c_Planctomycete-type"/>
</dbReference>
<accession>A0A517YAM6</accession>
<dbReference type="EMBL" id="CP036274">
    <property type="protein sequence ID" value="QDU27287.1"/>
    <property type="molecule type" value="Genomic_DNA"/>
</dbReference>
<keyword evidence="1" id="KW-0732">Signal</keyword>
<dbReference type="PANTHER" id="PTHR35889">
    <property type="entry name" value="CYCLOINULO-OLIGOSACCHARIDE FRUCTANOTRANSFERASE-RELATED"/>
    <property type="match status" value="1"/>
</dbReference>
<dbReference type="OrthoDB" id="127107at2"/>
<organism evidence="5 6">
    <name type="scientific">Anatilimnocola aggregata</name>
    <dbReference type="NCBI Taxonomy" id="2528021"/>
    <lineage>
        <taxon>Bacteria</taxon>
        <taxon>Pseudomonadati</taxon>
        <taxon>Planctomycetota</taxon>
        <taxon>Planctomycetia</taxon>
        <taxon>Pirellulales</taxon>
        <taxon>Pirellulaceae</taxon>
        <taxon>Anatilimnocola</taxon>
    </lineage>
</organism>
<feature type="domain" description="DUF1553" evidence="3">
    <location>
        <begin position="566"/>
        <end position="831"/>
    </location>
</feature>
<keyword evidence="6" id="KW-1185">Reference proteome</keyword>
<evidence type="ECO:0000259" key="2">
    <source>
        <dbReference type="Pfam" id="PF07583"/>
    </source>
</evidence>
<name>A0A517YAM6_9BACT</name>
<dbReference type="AlphaFoldDB" id="A0A517YAM6"/>
<dbReference type="Pfam" id="PF07635">
    <property type="entry name" value="PSCyt1"/>
    <property type="match status" value="1"/>
</dbReference>
<dbReference type="Proteomes" id="UP000315017">
    <property type="component" value="Chromosome"/>
</dbReference>
<dbReference type="InterPro" id="IPR011444">
    <property type="entry name" value="DUF1549"/>
</dbReference>
<protein>
    <submittedName>
        <fullName evidence="5">Planctomycete cytochrome C</fullName>
    </submittedName>
</protein>